<comment type="caution">
    <text evidence="1">The sequence shown here is derived from an EMBL/GenBank/DDBJ whole genome shotgun (WGS) entry which is preliminary data.</text>
</comment>
<evidence type="ECO:0000313" key="1">
    <source>
        <dbReference type="EMBL" id="KAH3870734.1"/>
    </source>
</evidence>
<reference evidence="1" key="2">
    <citation type="submission" date="2020-11" db="EMBL/GenBank/DDBJ databases">
        <authorList>
            <person name="McCartney M.A."/>
            <person name="Auch B."/>
            <person name="Kono T."/>
            <person name="Mallez S."/>
            <person name="Becker A."/>
            <person name="Gohl D.M."/>
            <person name="Silverstein K.A.T."/>
            <person name="Koren S."/>
            <person name="Bechman K.B."/>
            <person name="Herman A."/>
            <person name="Abrahante J.E."/>
            <person name="Garbe J."/>
        </authorList>
    </citation>
    <scope>NUCLEOTIDE SEQUENCE</scope>
    <source>
        <strain evidence="1">Duluth1</strain>
        <tissue evidence="1">Whole animal</tissue>
    </source>
</reference>
<dbReference type="EMBL" id="JAIWYP010000002">
    <property type="protein sequence ID" value="KAH3870734.1"/>
    <property type="molecule type" value="Genomic_DNA"/>
</dbReference>
<proteinExistence type="predicted"/>
<evidence type="ECO:0000313" key="2">
    <source>
        <dbReference type="Proteomes" id="UP000828390"/>
    </source>
</evidence>
<accession>A0A9D4RJL1</accession>
<dbReference type="Proteomes" id="UP000828390">
    <property type="component" value="Unassembled WGS sequence"/>
</dbReference>
<dbReference type="AlphaFoldDB" id="A0A9D4RJL1"/>
<organism evidence="1 2">
    <name type="scientific">Dreissena polymorpha</name>
    <name type="common">Zebra mussel</name>
    <name type="synonym">Mytilus polymorpha</name>
    <dbReference type="NCBI Taxonomy" id="45954"/>
    <lineage>
        <taxon>Eukaryota</taxon>
        <taxon>Metazoa</taxon>
        <taxon>Spiralia</taxon>
        <taxon>Lophotrochozoa</taxon>
        <taxon>Mollusca</taxon>
        <taxon>Bivalvia</taxon>
        <taxon>Autobranchia</taxon>
        <taxon>Heteroconchia</taxon>
        <taxon>Euheterodonta</taxon>
        <taxon>Imparidentia</taxon>
        <taxon>Neoheterodontei</taxon>
        <taxon>Myida</taxon>
        <taxon>Dreissenoidea</taxon>
        <taxon>Dreissenidae</taxon>
        <taxon>Dreissena</taxon>
    </lineage>
</organism>
<sequence>MLQTNVEKVANIEKCISKQDKLDAIEISIKDIEENCTIWITDCLALKKTTNALESIAQFLSDEYDTVKKN</sequence>
<protein>
    <submittedName>
        <fullName evidence="1">Uncharacterized protein</fullName>
    </submittedName>
</protein>
<gene>
    <name evidence="1" type="ORF">DPMN_033926</name>
</gene>
<reference evidence="1" key="1">
    <citation type="journal article" date="2019" name="bioRxiv">
        <title>The Genome of the Zebra Mussel, Dreissena polymorpha: A Resource for Invasive Species Research.</title>
        <authorList>
            <person name="McCartney M.A."/>
            <person name="Auch B."/>
            <person name="Kono T."/>
            <person name="Mallez S."/>
            <person name="Zhang Y."/>
            <person name="Obille A."/>
            <person name="Becker A."/>
            <person name="Abrahante J.E."/>
            <person name="Garbe J."/>
            <person name="Badalamenti J.P."/>
            <person name="Herman A."/>
            <person name="Mangelson H."/>
            <person name="Liachko I."/>
            <person name="Sullivan S."/>
            <person name="Sone E.D."/>
            <person name="Koren S."/>
            <person name="Silverstein K.A.T."/>
            <person name="Beckman K.B."/>
            <person name="Gohl D.M."/>
        </authorList>
    </citation>
    <scope>NUCLEOTIDE SEQUENCE</scope>
    <source>
        <strain evidence="1">Duluth1</strain>
        <tissue evidence="1">Whole animal</tissue>
    </source>
</reference>
<keyword evidence="2" id="KW-1185">Reference proteome</keyword>
<name>A0A9D4RJL1_DREPO</name>